<dbReference type="SUPFAM" id="SSF53474">
    <property type="entry name" value="alpha/beta-Hydrolases"/>
    <property type="match status" value="1"/>
</dbReference>
<dbReference type="InterPro" id="IPR000073">
    <property type="entry name" value="AB_hydrolase_1"/>
</dbReference>
<dbReference type="EMBL" id="JBANDL010000002">
    <property type="protein sequence ID" value="MEI2453536.1"/>
    <property type="molecule type" value="Genomic_DNA"/>
</dbReference>
<keyword evidence="2" id="KW-0378">Hydrolase</keyword>
<comment type="caution">
    <text evidence="2">The sequence shown here is derived from an EMBL/GenBank/DDBJ whole genome shotgun (WGS) entry which is preliminary data.</text>
</comment>
<dbReference type="InterPro" id="IPR000639">
    <property type="entry name" value="Epox_hydrolase-like"/>
</dbReference>
<accession>A0ABU8CXP1</accession>
<evidence type="ECO:0000313" key="3">
    <source>
        <dbReference type="Proteomes" id="UP001387215"/>
    </source>
</evidence>
<dbReference type="Proteomes" id="UP001387215">
    <property type="component" value="Unassembled WGS sequence"/>
</dbReference>
<dbReference type="Pfam" id="PF00561">
    <property type="entry name" value="Abhydrolase_1"/>
    <property type="match status" value="1"/>
</dbReference>
<reference evidence="2 3" key="1">
    <citation type="submission" date="2024-02" db="EMBL/GenBank/DDBJ databases">
        <title>Lysobacter Genome Sequencing and Mining.</title>
        <authorList>
            <person name="Bierman J."/>
            <person name="Walker M.C."/>
        </authorList>
    </citation>
    <scope>NUCLEOTIDE SEQUENCE [LARGE SCALE GENOMIC DNA]</scope>
    <source>
        <strain evidence="2 3">PB6250</strain>
    </source>
</reference>
<dbReference type="EC" id="3.8.1.5" evidence="2"/>
<dbReference type="NCBIfam" id="NF002938">
    <property type="entry name" value="PRK03592.1"/>
    <property type="match status" value="1"/>
</dbReference>
<sequence>MPSPAAALPPTDLPREISPRDALPRRRVRVLDSEISYVDVGEGAPVVLLHGNPTSSYLWRNVIPHLSGLGRCLAPDLVGMGASAPMPGGGYRFFDHVRYLDAWFEALDLRTDVVLVLHDWGSALGFHYARRHPERIAAIAYMEALVQPRLWSDFAHGRDALFRAMRSEQGERMVLDENFFIETVLPKSILRTLDPAEMQAYRAPFASRQSRAPTLAFPRELPIEGEPADVAAAVEAYGQWLAHSALPKLFVNVEPGALLTGRAREFCRGWPNQREVTVAGVHYPQEDSPHQIGRALREFVAGLRD</sequence>
<gene>
    <name evidence="2" type="ORF">V2J18_02470</name>
</gene>
<dbReference type="GO" id="GO:0018786">
    <property type="term" value="F:haloalkane dehalogenase activity"/>
    <property type="evidence" value="ECO:0007669"/>
    <property type="project" value="UniProtKB-EC"/>
</dbReference>
<dbReference type="PANTHER" id="PTHR43798">
    <property type="entry name" value="MONOACYLGLYCEROL LIPASE"/>
    <property type="match status" value="1"/>
</dbReference>
<evidence type="ECO:0000259" key="1">
    <source>
        <dbReference type="Pfam" id="PF00561"/>
    </source>
</evidence>
<protein>
    <submittedName>
        <fullName evidence="2">Haloalkane dehalogenase</fullName>
        <ecNumber evidence="2">3.8.1.5</ecNumber>
    </submittedName>
</protein>
<evidence type="ECO:0000313" key="2">
    <source>
        <dbReference type="EMBL" id="MEI2453536.1"/>
    </source>
</evidence>
<dbReference type="Gene3D" id="3.40.50.1820">
    <property type="entry name" value="alpha/beta hydrolase"/>
    <property type="match status" value="1"/>
</dbReference>
<organism evidence="2 3">
    <name type="scientific">Lysobacter firmicutimachus</name>
    <dbReference type="NCBI Taxonomy" id="1792846"/>
    <lineage>
        <taxon>Bacteria</taxon>
        <taxon>Pseudomonadati</taxon>
        <taxon>Pseudomonadota</taxon>
        <taxon>Gammaproteobacteria</taxon>
        <taxon>Lysobacterales</taxon>
        <taxon>Lysobacteraceae</taxon>
        <taxon>Lysobacter</taxon>
    </lineage>
</organism>
<proteinExistence type="predicted"/>
<keyword evidence="3" id="KW-1185">Reference proteome</keyword>
<feature type="domain" description="AB hydrolase-1" evidence="1">
    <location>
        <begin position="45"/>
        <end position="174"/>
    </location>
</feature>
<dbReference type="RefSeq" id="WP_336130841.1">
    <property type="nucleotide sequence ID" value="NZ_JBANDL010000002.1"/>
</dbReference>
<dbReference type="InterPro" id="IPR050266">
    <property type="entry name" value="AB_hydrolase_sf"/>
</dbReference>
<dbReference type="InterPro" id="IPR029058">
    <property type="entry name" value="AB_hydrolase_fold"/>
</dbReference>
<dbReference type="PRINTS" id="PR00412">
    <property type="entry name" value="EPOXHYDRLASE"/>
</dbReference>
<dbReference type="PANTHER" id="PTHR43798:SF24">
    <property type="entry name" value="CIS-3-ALKYL-4-ALKYLOXETAN-2-ONE DECARBOXYLASE"/>
    <property type="match status" value="1"/>
</dbReference>
<name>A0ABU8CXP1_9GAMM</name>